<dbReference type="AlphaFoldDB" id="A0A6J6WND7"/>
<evidence type="ECO:0000256" key="2">
    <source>
        <dbReference type="ARBA" id="ARBA00022475"/>
    </source>
</evidence>
<feature type="transmembrane region" description="Helical" evidence="6">
    <location>
        <begin position="306"/>
        <end position="324"/>
    </location>
</feature>
<keyword evidence="3 6" id="KW-0812">Transmembrane</keyword>
<evidence type="ECO:0000256" key="5">
    <source>
        <dbReference type="ARBA" id="ARBA00023136"/>
    </source>
</evidence>
<proteinExistence type="predicted"/>
<feature type="transmembrane region" description="Helical" evidence="6">
    <location>
        <begin position="104"/>
        <end position="124"/>
    </location>
</feature>
<evidence type="ECO:0000256" key="1">
    <source>
        <dbReference type="ARBA" id="ARBA00004651"/>
    </source>
</evidence>
<evidence type="ECO:0000256" key="3">
    <source>
        <dbReference type="ARBA" id="ARBA00022692"/>
    </source>
</evidence>
<feature type="transmembrane region" description="Helical" evidence="6">
    <location>
        <begin position="396"/>
        <end position="416"/>
    </location>
</feature>
<evidence type="ECO:0000313" key="7">
    <source>
        <dbReference type="EMBL" id="CAB4786240.1"/>
    </source>
</evidence>
<dbReference type="EMBL" id="CAFAAI010000005">
    <property type="protein sequence ID" value="CAB4786240.1"/>
    <property type="molecule type" value="Genomic_DNA"/>
</dbReference>
<organism evidence="7">
    <name type="scientific">freshwater metagenome</name>
    <dbReference type="NCBI Taxonomy" id="449393"/>
    <lineage>
        <taxon>unclassified sequences</taxon>
        <taxon>metagenomes</taxon>
        <taxon>ecological metagenomes</taxon>
    </lineage>
</organism>
<evidence type="ECO:0000256" key="4">
    <source>
        <dbReference type="ARBA" id="ARBA00022989"/>
    </source>
</evidence>
<feature type="transmembrane region" description="Helical" evidence="6">
    <location>
        <begin position="371"/>
        <end position="390"/>
    </location>
</feature>
<dbReference type="PANTHER" id="PTHR30250">
    <property type="entry name" value="PST FAMILY PREDICTED COLANIC ACID TRANSPORTER"/>
    <property type="match status" value="1"/>
</dbReference>
<feature type="transmembrane region" description="Helical" evidence="6">
    <location>
        <begin position="160"/>
        <end position="181"/>
    </location>
</feature>
<dbReference type="InterPro" id="IPR050833">
    <property type="entry name" value="Poly_Biosynth_Transport"/>
</dbReference>
<keyword evidence="4 6" id="KW-1133">Transmembrane helix</keyword>
<reference evidence="7" key="1">
    <citation type="submission" date="2020-05" db="EMBL/GenBank/DDBJ databases">
        <authorList>
            <person name="Chiriac C."/>
            <person name="Salcher M."/>
            <person name="Ghai R."/>
            <person name="Kavagutti S V."/>
        </authorList>
    </citation>
    <scope>NUCLEOTIDE SEQUENCE</scope>
</reference>
<keyword evidence="5 6" id="KW-0472">Membrane</keyword>
<feature type="transmembrane region" description="Helical" evidence="6">
    <location>
        <begin position="428"/>
        <end position="445"/>
    </location>
</feature>
<dbReference type="GO" id="GO:0005886">
    <property type="term" value="C:plasma membrane"/>
    <property type="evidence" value="ECO:0007669"/>
    <property type="project" value="UniProtKB-SubCell"/>
</dbReference>
<protein>
    <submittedName>
        <fullName evidence="7">Unannotated protein</fullName>
    </submittedName>
</protein>
<evidence type="ECO:0000256" key="6">
    <source>
        <dbReference type="SAM" id="Phobius"/>
    </source>
</evidence>
<keyword evidence="2" id="KW-1003">Cell membrane</keyword>
<dbReference type="PANTHER" id="PTHR30250:SF11">
    <property type="entry name" value="O-ANTIGEN TRANSPORTER-RELATED"/>
    <property type="match status" value="1"/>
</dbReference>
<feature type="transmembrane region" description="Helical" evidence="6">
    <location>
        <begin position="344"/>
        <end position="364"/>
    </location>
</feature>
<feature type="transmembrane region" description="Helical" evidence="6">
    <location>
        <begin position="130"/>
        <end position="148"/>
    </location>
</feature>
<sequence length="479" mass="50903">MELCDQKAEVASLSRKVARLVQTSGHKVLPFLLATACQALALLGAFPAFSLSLAPAEVGILALLCTSSTVSAAVVDSGVGSLVSRDLLQPVTAAGVWGLMSTGLLLQLVFSLLTLVVSAFTFVLFDSRSMWIVVAFGAMTLASAQVLQWQGVFRSERREWNFLVSSIISFLLPFAAAAMVALTSHRFLPTLLALAGGLLIGSSVSLTWAVGPRLQCPDRQSWGRVRSLGLPLVPHSLAAQLLSNIPRWVLASIAGLGAVASFQVVSLVAAAPMIAMGSINNFWAVRVLEASVQSRERVIRFWNERMLLLGLLMAVMASIVAPYWSRRISSHDVTFRDFMAVGSLIAASVVPMVFYTSASHFLLAEEKVRRIVWCAPVAAAITVGGAWLSVSRRGVLGAGLSVFGGQLVLASFVWFVARRVGYPKRKPTDIAVLILTCFAALGAGITRNPVVSLAGLLAALATALVGRRFGESGVFAHEG</sequence>
<feature type="transmembrane region" description="Helical" evidence="6">
    <location>
        <begin position="60"/>
        <end position="83"/>
    </location>
</feature>
<comment type="subcellular location">
    <subcellularLocation>
        <location evidence="1">Cell membrane</location>
        <topology evidence="1">Multi-pass membrane protein</topology>
    </subcellularLocation>
</comment>
<gene>
    <name evidence="7" type="ORF">UFOPK2992_00086</name>
</gene>
<feature type="transmembrane region" description="Helical" evidence="6">
    <location>
        <begin position="28"/>
        <end position="54"/>
    </location>
</feature>
<name>A0A6J6WND7_9ZZZZ</name>
<feature type="transmembrane region" description="Helical" evidence="6">
    <location>
        <begin position="187"/>
        <end position="211"/>
    </location>
</feature>
<accession>A0A6J6WND7</accession>